<evidence type="ECO:0000313" key="8">
    <source>
        <dbReference type="EMBL" id="ADQ07897.1"/>
    </source>
</evidence>
<sequence length="257" mass="30241">MRKGTVTLRIKVDFESQKPIELPIHYNYFVQSMIYNTIDDKIYATFLHDKGYEVDLKNFKLFSFSRLGGPFKIVGNDSNKKIVFDKKVSLIISSPVEDFITKFSTGLLKKDQIYLKDNILYVTSANMLRKPKFSSFHKIKMLSPMCAYKTIRNENSEYKHFFTPYEDEFYNLISQNLMKKCKLLIKDFDEKSFKFELKPLKIEEKIHFKPMLFKKTPIKGWLGFYTIETDPIIMEVAYYCGLGSKNSQGFGLFEIIE</sequence>
<protein>
    <recommendedName>
        <fullName evidence="4">CRISPR-associated endoribonuclease</fullName>
    </recommendedName>
</protein>
<feature type="active site" description="Proton acceptor" evidence="6">
    <location>
        <position position="35"/>
    </location>
</feature>
<feature type="domain" description="CRISPR associated protein Cas6 C-terminal" evidence="7">
    <location>
        <begin position="130"/>
        <end position="255"/>
    </location>
</feature>
<dbReference type="Pfam" id="PF01881">
    <property type="entry name" value="Cas_Cas6_C"/>
    <property type="match status" value="1"/>
</dbReference>
<evidence type="ECO:0000256" key="1">
    <source>
        <dbReference type="ARBA" id="ARBA00005937"/>
    </source>
</evidence>
<accession>E4Q7X9</accession>
<feature type="site" description="Transition state stabilizer" evidence="5">
    <location>
        <position position="60"/>
    </location>
</feature>
<comment type="similarity">
    <text evidence="1 4">Belongs to the CRISPR-associated protein Cas6/Cse3/CasE family.</text>
</comment>
<dbReference type="PIRSF" id="PIRSF005054">
    <property type="entry name" value="PF1131"/>
    <property type="match status" value="1"/>
</dbReference>
<reference key="1">
    <citation type="submission" date="2010-09" db="EMBL/GenBank/DDBJ databases">
        <title>Complete sequence of Caldicellulosiruptor hydrothermalis 108.</title>
        <authorList>
            <consortium name="US DOE Joint Genome Institute"/>
            <person name="Lucas S."/>
            <person name="Copeland A."/>
            <person name="Lapidus A."/>
            <person name="Cheng J.-F."/>
            <person name="Bruce D."/>
            <person name="Goodwin L."/>
            <person name="Pitluck S."/>
            <person name="Davenport K."/>
            <person name="Detter J.C."/>
            <person name="Han C."/>
            <person name="Tapia R."/>
            <person name="Land M."/>
            <person name="Hauser L."/>
            <person name="Chang Y.-J."/>
            <person name="Jeffries C."/>
            <person name="Kyrpides N."/>
            <person name="Ivanova N."/>
            <person name="Mikhailova N."/>
            <person name="Blumer-Schuette S.E."/>
            <person name="Kelly R.M."/>
            <person name="Woyke T."/>
        </authorList>
    </citation>
    <scope>NUCLEOTIDE SEQUENCE</scope>
    <source>
        <strain>108</strain>
    </source>
</reference>
<dbReference type="AlphaFoldDB" id="E4Q7X9"/>
<proteinExistence type="inferred from homology"/>
<dbReference type="Pfam" id="PF21350">
    <property type="entry name" value="Cas6_I-A"/>
    <property type="match status" value="1"/>
</dbReference>
<dbReference type="GO" id="GO:0003723">
    <property type="term" value="F:RNA binding"/>
    <property type="evidence" value="ECO:0007669"/>
    <property type="project" value="UniProtKB-KW"/>
</dbReference>
<dbReference type="KEGG" id="chd:Calhy_2191"/>
<dbReference type="HOGENOM" id="CLU_089858_2_0_9"/>
<evidence type="ECO:0000256" key="2">
    <source>
        <dbReference type="ARBA" id="ARBA00022884"/>
    </source>
</evidence>
<evidence type="ECO:0000256" key="3">
    <source>
        <dbReference type="ARBA" id="ARBA00023118"/>
    </source>
</evidence>
<keyword evidence="2" id="KW-0694">RNA-binding</keyword>
<dbReference type="NCBIfam" id="TIGR01877">
    <property type="entry name" value="cas_cas6"/>
    <property type="match status" value="1"/>
</dbReference>
<dbReference type="PANTHER" id="PTHR36984">
    <property type="entry name" value="CRISPR-ASSOCIATED ENDORIBONUCLEASE CAS6 1"/>
    <property type="match status" value="1"/>
</dbReference>
<dbReference type="InterPro" id="IPR010156">
    <property type="entry name" value="CRISPR-assoc_prot_Cas6"/>
</dbReference>
<dbReference type="Gene3D" id="3.30.70.1890">
    <property type="match status" value="1"/>
</dbReference>
<dbReference type="eggNOG" id="COG1583">
    <property type="taxonomic scope" value="Bacteria"/>
</dbReference>
<reference evidence="8 9" key="2">
    <citation type="journal article" date="2011" name="J. Bacteriol.">
        <title>Complete genome sequences for the anaerobic, extremely thermophilic plant biomass-degrading bacteria Caldicellulosiruptor hydrothermalis, Caldicellulosiruptor kristjanssonii, Caldicellulosiruptor kronotskyensis, Caldicellulosiruptor owensenis, and Caldicellulosiruptor lactoaceticus.</title>
        <authorList>
            <person name="Blumer-Schuette S.E."/>
            <person name="Ozdemir I."/>
            <person name="Mistry D."/>
            <person name="Lucas S."/>
            <person name="Lapidus A."/>
            <person name="Cheng J.F."/>
            <person name="Goodwin L.A."/>
            <person name="Pitluck S."/>
            <person name="Land M.L."/>
            <person name="Hauser L.J."/>
            <person name="Woyke T."/>
            <person name="Mikhailova N."/>
            <person name="Pati A."/>
            <person name="Kyrpides N.C."/>
            <person name="Ivanova N."/>
            <person name="Detter J.C."/>
            <person name="Walston-Davenport K."/>
            <person name="Han S."/>
            <person name="Adams M.W."/>
            <person name="Kelly R.M."/>
        </authorList>
    </citation>
    <scope>NUCLEOTIDE SEQUENCE [LARGE SCALE GENOMIC DNA]</scope>
    <source>
        <strain evidence="9">DSM 18901 / VKM B-2411 / 108</strain>
    </source>
</reference>
<organism evidence="8 9">
    <name type="scientific">Caldicellulosiruptor hydrothermalis (strain DSM 18901 / VKM B-2411 / 108)</name>
    <dbReference type="NCBI Taxonomy" id="632292"/>
    <lineage>
        <taxon>Bacteria</taxon>
        <taxon>Bacillati</taxon>
        <taxon>Bacillota</taxon>
        <taxon>Bacillota incertae sedis</taxon>
        <taxon>Caldicellulosiruptorales</taxon>
        <taxon>Caldicellulosiruptoraceae</taxon>
        <taxon>Caldicellulosiruptor</taxon>
    </lineage>
</organism>
<evidence type="ECO:0000256" key="4">
    <source>
        <dbReference type="PIRNR" id="PIRNR005054"/>
    </source>
</evidence>
<dbReference type="InterPro" id="IPR045747">
    <property type="entry name" value="CRISPR-assoc_prot_Cas6_N_sf"/>
</dbReference>
<keyword evidence="3" id="KW-0051">Antiviral defense</keyword>
<dbReference type="STRING" id="632292.Calhy_2191"/>
<evidence type="ECO:0000313" key="9">
    <source>
        <dbReference type="Proteomes" id="UP000006890"/>
    </source>
</evidence>
<dbReference type="GO" id="GO:0051607">
    <property type="term" value="P:defense response to virus"/>
    <property type="evidence" value="ECO:0007669"/>
    <property type="project" value="UniProtKB-KW"/>
</dbReference>
<comment type="function">
    <text evidence="4">CRISPR (clustered regularly interspaced short palindromic repeat), is an adaptive immune system that provides protection against mobile genetic elements (viruses, transposable elements and conjugative plasmids). CRISPR clusters contain sequences complementary to antecedent mobile elements and target invading nucleic acids. CRISPR clusters are transcribed and processed into CRISPR RNA (crRNA).</text>
</comment>
<keyword evidence="9" id="KW-1185">Reference proteome</keyword>
<dbReference type="Proteomes" id="UP000006890">
    <property type="component" value="Chromosome"/>
</dbReference>
<dbReference type="PANTHER" id="PTHR36984:SF1">
    <property type="entry name" value="CRISPR-ASSOCIATED ENDORIBONUCLEASE CAS6 1"/>
    <property type="match status" value="1"/>
</dbReference>
<dbReference type="CDD" id="cd21140">
    <property type="entry name" value="Cas6_I-like"/>
    <property type="match status" value="1"/>
</dbReference>
<feature type="active site" description="Proton donor" evidence="6">
    <location>
        <position position="48"/>
    </location>
</feature>
<evidence type="ECO:0000256" key="6">
    <source>
        <dbReference type="PIRSR" id="PIRSR005054-50"/>
    </source>
</evidence>
<dbReference type="GO" id="GO:0016788">
    <property type="term" value="F:hydrolase activity, acting on ester bonds"/>
    <property type="evidence" value="ECO:0007669"/>
    <property type="project" value="InterPro"/>
</dbReference>
<dbReference type="Gene3D" id="3.30.70.1900">
    <property type="match status" value="1"/>
</dbReference>
<evidence type="ECO:0000256" key="5">
    <source>
        <dbReference type="PIRSR" id="PIRSR005054-1"/>
    </source>
</evidence>
<gene>
    <name evidence="8" type="ordered locus">Calhy_2191</name>
</gene>
<evidence type="ECO:0000259" key="7">
    <source>
        <dbReference type="Pfam" id="PF01881"/>
    </source>
</evidence>
<dbReference type="EMBL" id="CP002219">
    <property type="protein sequence ID" value="ADQ07897.1"/>
    <property type="molecule type" value="Genomic_DNA"/>
</dbReference>
<dbReference type="InterPro" id="IPR049435">
    <property type="entry name" value="Cas_Cas6_C"/>
</dbReference>
<name>E4Q7X9_CALH1</name>